<keyword evidence="2" id="KW-1185">Reference proteome</keyword>
<comment type="caution">
    <text evidence="1">The sequence shown here is derived from an EMBL/GenBank/DDBJ whole genome shotgun (WGS) entry which is preliminary data.</text>
</comment>
<dbReference type="Proteomes" id="UP000284416">
    <property type="component" value="Unassembled WGS sequence"/>
</dbReference>
<dbReference type="EMBL" id="QWEG01000008">
    <property type="protein sequence ID" value="RHW39125.1"/>
    <property type="molecule type" value="Genomic_DNA"/>
</dbReference>
<evidence type="ECO:0008006" key="3">
    <source>
        <dbReference type="Google" id="ProtNLM"/>
    </source>
</evidence>
<accession>A0A417YSY9</accession>
<sequence length="62" mass="7373">MDQNITDIAESYMTLFQLEIFDAMHLASSQYNYYHYFATLDRDFVHTLYDSEKLTLKIVNIA</sequence>
<reference evidence="1 2" key="1">
    <citation type="journal article" date="2017" name="Int. J. Syst. Evol. Microbiol.">
        <title>Bacillus notoginsengisoli sp. nov., a novel bacterium isolated from the rhizosphere of Panax notoginseng.</title>
        <authorList>
            <person name="Zhang M.Y."/>
            <person name="Cheng J."/>
            <person name="Cai Y."/>
            <person name="Zhang T.Y."/>
            <person name="Wu Y.Y."/>
            <person name="Manikprabhu D."/>
            <person name="Li W.J."/>
            <person name="Zhang Y.X."/>
        </authorList>
    </citation>
    <scope>NUCLEOTIDE SEQUENCE [LARGE SCALE GENOMIC DNA]</scope>
    <source>
        <strain evidence="1 2">JCM 30743</strain>
    </source>
</reference>
<dbReference type="AlphaFoldDB" id="A0A417YSY9"/>
<evidence type="ECO:0000313" key="2">
    <source>
        <dbReference type="Proteomes" id="UP000284416"/>
    </source>
</evidence>
<evidence type="ECO:0000313" key="1">
    <source>
        <dbReference type="EMBL" id="RHW39125.1"/>
    </source>
</evidence>
<proteinExistence type="predicted"/>
<protein>
    <recommendedName>
        <fullName evidence="3">PIN domain-containing protein</fullName>
    </recommendedName>
</protein>
<gene>
    <name evidence="1" type="ORF">D1B31_13280</name>
</gene>
<name>A0A417YSY9_9BACI</name>
<organism evidence="1 2">
    <name type="scientific">Neobacillus notoginsengisoli</name>
    <dbReference type="NCBI Taxonomy" id="1578198"/>
    <lineage>
        <taxon>Bacteria</taxon>
        <taxon>Bacillati</taxon>
        <taxon>Bacillota</taxon>
        <taxon>Bacilli</taxon>
        <taxon>Bacillales</taxon>
        <taxon>Bacillaceae</taxon>
        <taxon>Neobacillus</taxon>
    </lineage>
</organism>
<dbReference type="OrthoDB" id="2822698at2"/>